<dbReference type="InterPro" id="IPR014284">
    <property type="entry name" value="RNA_pol_sigma-70_dom"/>
</dbReference>
<evidence type="ECO:0000259" key="8">
    <source>
        <dbReference type="Pfam" id="PF12728"/>
    </source>
</evidence>
<dbReference type="GO" id="GO:0006352">
    <property type="term" value="P:DNA-templated transcription initiation"/>
    <property type="evidence" value="ECO:0007669"/>
    <property type="project" value="InterPro"/>
</dbReference>
<evidence type="ECO:0000313" key="10">
    <source>
        <dbReference type="Proteomes" id="UP000248057"/>
    </source>
</evidence>
<comment type="caution">
    <text evidence="9">The sequence shown here is derived from an EMBL/GenBank/DDBJ whole genome shotgun (WGS) entry which is preliminary data.</text>
</comment>
<name>A0A2V3XU92_9FIRM</name>
<evidence type="ECO:0000259" key="6">
    <source>
        <dbReference type="Pfam" id="PF04542"/>
    </source>
</evidence>
<keyword evidence="10" id="KW-1185">Reference proteome</keyword>
<dbReference type="InterPro" id="IPR013249">
    <property type="entry name" value="RNA_pol_sigma70_r4_t2"/>
</dbReference>
<organism evidence="9 10">
    <name type="scientific">Hungatella effluvii</name>
    <dbReference type="NCBI Taxonomy" id="1096246"/>
    <lineage>
        <taxon>Bacteria</taxon>
        <taxon>Bacillati</taxon>
        <taxon>Bacillota</taxon>
        <taxon>Clostridia</taxon>
        <taxon>Lachnospirales</taxon>
        <taxon>Lachnospiraceae</taxon>
        <taxon>Hungatella</taxon>
    </lineage>
</organism>
<dbReference type="InterPro" id="IPR013324">
    <property type="entry name" value="RNA_pol_sigma_r3/r4-like"/>
</dbReference>
<reference evidence="9 10" key="1">
    <citation type="submission" date="2018-05" db="EMBL/GenBank/DDBJ databases">
        <title>Genomic Encyclopedia of Type Strains, Phase IV (KMG-IV): sequencing the most valuable type-strain genomes for metagenomic binning, comparative biology and taxonomic classification.</title>
        <authorList>
            <person name="Goeker M."/>
        </authorList>
    </citation>
    <scope>NUCLEOTIDE SEQUENCE [LARGE SCALE GENOMIC DNA]</scope>
    <source>
        <strain evidence="9 10">DSM 24995</strain>
    </source>
</reference>
<dbReference type="Gene3D" id="1.10.10.10">
    <property type="entry name" value="Winged helix-like DNA-binding domain superfamily/Winged helix DNA-binding domain"/>
    <property type="match status" value="1"/>
</dbReference>
<evidence type="ECO:0000256" key="4">
    <source>
        <dbReference type="ARBA" id="ARBA00023125"/>
    </source>
</evidence>
<keyword evidence="2" id="KW-0805">Transcription regulation</keyword>
<comment type="similarity">
    <text evidence="1">Belongs to the sigma-70 factor family. ECF subfamily.</text>
</comment>
<protein>
    <submittedName>
        <fullName evidence="9">RNA polymerase ECF family sigma subunit</fullName>
    </submittedName>
</protein>
<dbReference type="InterPro" id="IPR039425">
    <property type="entry name" value="RNA_pol_sigma-70-like"/>
</dbReference>
<dbReference type="InterPro" id="IPR013325">
    <property type="entry name" value="RNA_pol_sigma_r2"/>
</dbReference>
<dbReference type="InterPro" id="IPR007627">
    <property type="entry name" value="RNA_pol_sigma70_r2"/>
</dbReference>
<evidence type="ECO:0000256" key="2">
    <source>
        <dbReference type="ARBA" id="ARBA00023015"/>
    </source>
</evidence>
<dbReference type="Gene3D" id="1.10.1740.10">
    <property type="match status" value="1"/>
</dbReference>
<dbReference type="InterPro" id="IPR041657">
    <property type="entry name" value="HTH_17"/>
</dbReference>
<dbReference type="SUPFAM" id="SSF88946">
    <property type="entry name" value="Sigma2 domain of RNA polymerase sigma factors"/>
    <property type="match status" value="1"/>
</dbReference>
<evidence type="ECO:0000259" key="7">
    <source>
        <dbReference type="Pfam" id="PF08281"/>
    </source>
</evidence>
<keyword evidence="3" id="KW-0731">Sigma factor</keyword>
<dbReference type="Proteomes" id="UP000248057">
    <property type="component" value="Unassembled WGS sequence"/>
</dbReference>
<feature type="domain" description="RNA polymerase sigma factor 70 region 4 type 2" evidence="7">
    <location>
        <begin position="177"/>
        <end position="228"/>
    </location>
</feature>
<dbReference type="Pfam" id="PF08281">
    <property type="entry name" value="Sigma70_r4_2"/>
    <property type="match status" value="1"/>
</dbReference>
<evidence type="ECO:0000256" key="3">
    <source>
        <dbReference type="ARBA" id="ARBA00023082"/>
    </source>
</evidence>
<gene>
    <name evidence="9" type="ORF">DFR60_12656</name>
</gene>
<feature type="domain" description="Helix-turn-helix" evidence="8">
    <location>
        <begin position="3"/>
        <end position="44"/>
    </location>
</feature>
<dbReference type="GO" id="GO:0003677">
    <property type="term" value="F:DNA binding"/>
    <property type="evidence" value="ECO:0007669"/>
    <property type="project" value="UniProtKB-KW"/>
</dbReference>
<keyword evidence="4" id="KW-0238">DNA-binding</keyword>
<sequence>MEYISTPEAAKKWGISERRVQKLCEENRIPGITRISRMWLIPKDAEKPKDGRLKNKVNSKSITIESVVSQYGQYVYNLALKLSANPENAEDLAQETLIKAWKHLQDINDTSAIKNWLRTICINEFRMMLRKEKRENVCFVENIEDLESDSMLLVDVQPLALDEIQTTEEVGKLRDGCFLAMTQKLSLNQRLAFSLIDMFGMSLKDVAEILELTPKAVKGLLYRARMNLDSFFQGHCSFLDINNPCKCTAWIDFLQTRNSLQEVMEQTLDYKKAGYVFDPKVRQKILHYYTDMPSQKPSQEWFDKVILLVRNFYK</sequence>
<dbReference type="EMBL" id="QJKD01000026">
    <property type="protein sequence ID" value="PXX44569.1"/>
    <property type="molecule type" value="Genomic_DNA"/>
</dbReference>
<dbReference type="InterPro" id="IPR036388">
    <property type="entry name" value="WH-like_DNA-bd_sf"/>
</dbReference>
<dbReference type="Pfam" id="PF12728">
    <property type="entry name" value="HTH_17"/>
    <property type="match status" value="1"/>
</dbReference>
<evidence type="ECO:0000256" key="5">
    <source>
        <dbReference type="ARBA" id="ARBA00023163"/>
    </source>
</evidence>
<dbReference type="PANTHER" id="PTHR43133">
    <property type="entry name" value="RNA POLYMERASE ECF-TYPE SIGMA FACTO"/>
    <property type="match status" value="1"/>
</dbReference>
<dbReference type="Pfam" id="PF04542">
    <property type="entry name" value="Sigma70_r2"/>
    <property type="match status" value="1"/>
</dbReference>
<proteinExistence type="inferred from homology"/>
<evidence type="ECO:0000313" key="9">
    <source>
        <dbReference type="EMBL" id="PXX44569.1"/>
    </source>
</evidence>
<dbReference type="PANTHER" id="PTHR43133:SF8">
    <property type="entry name" value="RNA POLYMERASE SIGMA FACTOR HI_1459-RELATED"/>
    <property type="match status" value="1"/>
</dbReference>
<feature type="domain" description="RNA polymerase sigma-70 region 2" evidence="6">
    <location>
        <begin position="68"/>
        <end position="134"/>
    </location>
</feature>
<dbReference type="GO" id="GO:0016987">
    <property type="term" value="F:sigma factor activity"/>
    <property type="evidence" value="ECO:0007669"/>
    <property type="project" value="UniProtKB-KW"/>
</dbReference>
<accession>A0A2V3XU92</accession>
<dbReference type="SUPFAM" id="SSF88659">
    <property type="entry name" value="Sigma3 and sigma4 domains of RNA polymerase sigma factors"/>
    <property type="match status" value="1"/>
</dbReference>
<dbReference type="AlphaFoldDB" id="A0A2V3XU92"/>
<evidence type="ECO:0000256" key="1">
    <source>
        <dbReference type="ARBA" id="ARBA00010641"/>
    </source>
</evidence>
<keyword evidence="5" id="KW-0804">Transcription</keyword>
<dbReference type="NCBIfam" id="TIGR02937">
    <property type="entry name" value="sigma70-ECF"/>
    <property type="match status" value="1"/>
</dbReference>